<comment type="caution">
    <text evidence="1">The sequence shown here is derived from an EMBL/GenBank/DDBJ whole genome shotgun (WGS) entry which is preliminary data.</text>
</comment>
<name>A0AAV4S741_CAEEX</name>
<reference evidence="1 2" key="1">
    <citation type="submission" date="2021-06" db="EMBL/GenBank/DDBJ databases">
        <title>Caerostris extrusa draft genome.</title>
        <authorList>
            <person name="Kono N."/>
            <person name="Arakawa K."/>
        </authorList>
    </citation>
    <scope>NUCLEOTIDE SEQUENCE [LARGE SCALE GENOMIC DNA]</scope>
</reference>
<proteinExistence type="predicted"/>
<sequence length="89" mass="9929">MIFKTFLSFFFKKNLKLTPLTHQAPEPKLGLATLLVASTLSNPFVPLPPIHIGRHPFLFLILSQPSPLPIPALRHPLAPSNREDLPSSR</sequence>
<evidence type="ECO:0000313" key="1">
    <source>
        <dbReference type="EMBL" id="GIY29970.1"/>
    </source>
</evidence>
<dbReference type="Proteomes" id="UP001054945">
    <property type="component" value="Unassembled WGS sequence"/>
</dbReference>
<protein>
    <submittedName>
        <fullName evidence="1">Uncharacterized protein</fullName>
    </submittedName>
</protein>
<evidence type="ECO:0000313" key="2">
    <source>
        <dbReference type="Proteomes" id="UP001054945"/>
    </source>
</evidence>
<gene>
    <name evidence="1" type="ORF">CEXT_706451</name>
</gene>
<organism evidence="1 2">
    <name type="scientific">Caerostris extrusa</name>
    <name type="common">Bark spider</name>
    <name type="synonym">Caerostris bankana</name>
    <dbReference type="NCBI Taxonomy" id="172846"/>
    <lineage>
        <taxon>Eukaryota</taxon>
        <taxon>Metazoa</taxon>
        <taxon>Ecdysozoa</taxon>
        <taxon>Arthropoda</taxon>
        <taxon>Chelicerata</taxon>
        <taxon>Arachnida</taxon>
        <taxon>Araneae</taxon>
        <taxon>Araneomorphae</taxon>
        <taxon>Entelegynae</taxon>
        <taxon>Araneoidea</taxon>
        <taxon>Araneidae</taxon>
        <taxon>Caerostris</taxon>
    </lineage>
</organism>
<dbReference type="AlphaFoldDB" id="A0AAV4S741"/>
<accession>A0AAV4S741</accession>
<keyword evidence="2" id="KW-1185">Reference proteome</keyword>
<dbReference type="EMBL" id="BPLR01009163">
    <property type="protein sequence ID" value="GIY29970.1"/>
    <property type="molecule type" value="Genomic_DNA"/>
</dbReference>